<dbReference type="Pfam" id="PF10602">
    <property type="entry name" value="RPN7"/>
    <property type="match status" value="1"/>
</dbReference>
<dbReference type="SMART" id="SM00088">
    <property type="entry name" value="PINT"/>
    <property type="match status" value="1"/>
</dbReference>
<gene>
    <name evidence="9" type="ORF">TD95_003657</name>
</gene>
<keyword evidence="5" id="KW-0736">Signalosome</keyword>
<name>A0A0F4ZC03_9PEZI</name>
<dbReference type="InterPro" id="IPR019585">
    <property type="entry name" value="Rpn7/CSN1"/>
</dbReference>
<sequence>MYLCCVLTFASELPKIELESYIANYAGRSRFERLYFIGRTSPVLCIEALKMAIAEAKSGCDVVRYSEAVKSLAQVAPNEPEATEDTEWIAQTTRKVSETTTRLTEELKMYRRNLVGESIRLGYIDLGKHYESIGKPSLALENYRQIQREGTTPLHLLDMHAMIVRVAFEAKEWSTVLNNLHKMHEIVSSMKDDDTERLSAIFVCQGIAYMNRSEWRDACNSFLAVTPKQDSMPYNEFASPNDVAVLGSLLALATMERDDLQTKLLGNQQFRTLLAMEPMLRKAIAAYVSGRYSTCLSILESSRADYLLDVHLSPSIGELYRQIRSKCIREYCKPFSTVTIRHLDELFRTTGTPVIDEIKALIVSGQLSARINTIDGIITSQPKPTSVDVLYCTVSRVSEFEDNLRSSLRQMGLVLSNLDCSPADRLSRPYAATAMAAILASSSGSGSLDRSSLVSVSNDVEPAAASQSVSSGDGESEDVEMSD</sequence>
<dbReference type="Pfam" id="PF01399">
    <property type="entry name" value="PCI"/>
    <property type="match status" value="1"/>
</dbReference>
<evidence type="ECO:0000313" key="9">
    <source>
        <dbReference type="EMBL" id="KKA28067.1"/>
    </source>
</evidence>
<dbReference type="OrthoDB" id="422427at2759"/>
<protein>
    <recommendedName>
        <fullName evidence="8">PCI domain-containing protein</fullName>
    </recommendedName>
</protein>
<dbReference type="AlphaFoldDB" id="A0A0F4ZC03"/>
<evidence type="ECO:0000256" key="6">
    <source>
        <dbReference type="ARBA" id="ARBA00023242"/>
    </source>
</evidence>
<dbReference type="PANTHER" id="PTHR14145:SF2">
    <property type="entry name" value="COP9 SIGNALOSOME COMPLEX SUBUNIT 1"/>
    <property type="match status" value="1"/>
</dbReference>
<dbReference type="PANTHER" id="PTHR14145">
    <property type="entry name" value="26S PROTESOME SUBUNIT 6"/>
    <property type="match status" value="1"/>
</dbReference>
<dbReference type="InterPro" id="IPR036390">
    <property type="entry name" value="WH_DNA-bd_sf"/>
</dbReference>
<evidence type="ECO:0000256" key="3">
    <source>
        <dbReference type="ARBA" id="ARBA00008793"/>
    </source>
</evidence>
<comment type="similarity">
    <text evidence="3">Belongs to the CSN1 family.</text>
</comment>
<evidence type="ECO:0000256" key="5">
    <source>
        <dbReference type="ARBA" id="ARBA00022790"/>
    </source>
</evidence>
<dbReference type="SUPFAM" id="SSF46785">
    <property type="entry name" value="Winged helix' DNA-binding domain"/>
    <property type="match status" value="1"/>
</dbReference>
<dbReference type="GO" id="GO:0008180">
    <property type="term" value="C:COP9 signalosome"/>
    <property type="evidence" value="ECO:0007669"/>
    <property type="project" value="UniProtKB-KW"/>
</dbReference>
<feature type="region of interest" description="Disordered" evidence="7">
    <location>
        <begin position="459"/>
        <end position="483"/>
    </location>
</feature>
<evidence type="ECO:0000256" key="2">
    <source>
        <dbReference type="ARBA" id="ARBA00004496"/>
    </source>
</evidence>
<dbReference type="GO" id="GO:0005737">
    <property type="term" value="C:cytoplasm"/>
    <property type="evidence" value="ECO:0007669"/>
    <property type="project" value="UniProtKB-SubCell"/>
</dbReference>
<dbReference type="EMBL" id="LAEV01001438">
    <property type="protein sequence ID" value="KKA28067.1"/>
    <property type="molecule type" value="Genomic_DNA"/>
</dbReference>
<evidence type="ECO:0000256" key="7">
    <source>
        <dbReference type="SAM" id="MobiDB-lite"/>
    </source>
</evidence>
<comment type="caution">
    <text evidence="9">The sequence shown here is derived from an EMBL/GenBank/DDBJ whole genome shotgun (WGS) entry which is preliminary data.</text>
</comment>
<evidence type="ECO:0000256" key="1">
    <source>
        <dbReference type="ARBA" id="ARBA00004123"/>
    </source>
</evidence>
<dbReference type="InterPro" id="IPR000717">
    <property type="entry name" value="PCI_dom"/>
</dbReference>
<dbReference type="InterPro" id="IPR045135">
    <property type="entry name" value="Rpn7_N"/>
</dbReference>
<evidence type="ECO:0000313" key="10">
    <source>
        <dbReference type="Proteomes" id="UP000033483"/>
    </source>
</evidence>
<dbReference type="Proteomes" id="UP000033483">
    <property type="component" value="Unassembled WGS sequence"/>
</dbReference>
<keyword evidence="10" id="KW-1185">Reference proteome</keyword>
<evidence type="ECO:0000256" key="4">
    <source>
        <dbReference type="ARBA" id="ARBA00022490"/>
    </source>
</evidence>
<keyword evidence="6" id="KW-0539">Nucleus</keyword>
<proteinExistence type="inferred from homology"/>
<comment type="subcellular location">
    <subcellularLocation>
        <location evidence="2">Cytoplasm</location>
    </subcellularLocation>
    <subcellularLocation>
        <location evidence="1">Nucleus</location>
    </subcellularLocation>
</comment>
<reference evidence="9 10" key="1">
    <citation type="submission" date="2015-03" db="EMBL/GenBank/DDBJ databases">
        <authorList>
            <person name="Radwan O."/>
            <person name="Al-Naeli F.A."/>
            <person name="Rendon G.A."/>
            <person name="Fields C."/>
        </authorList>
    </citation>
    <scope>NUCLEOTIDE SEQUENCE [LARGE SCALE GENOMIC DNA]</scope>
    <source>
        <strain evidence="9">CR-DP1</strain>
    </source>
</reference>
<organism evidence="9 10">
    <name type="scientific">Thielaviopsis punctulata</name>
    <dbReference type="NCBI Taxonomy" id="72032"/>
    <lineage>
        <taxon>Eukaryota</taxon>
        <taxon>Fungi</taxon>
        <taxon>Dikarya</taxon>
        <taxon>Ascomycota</taxon>
        <taxon>Pezizomycotina</taxon>
        <taxon>Sordariomycetes</taxon>
        <taxon>Hypocreomycetidae</taxon>
        <taxon>Microascales</taxon>
        <taxon>Ceratocystidaceae</taxon>
        <taxon>Thielaviopsis</taxon>
    </lineage>
</organism>
<feature type="compositionally biased region" description="Acidic residues" evidence="7">
    <location>
        <begin position="474"/>
        <end position="483"/>
    </location>
</feature>
<accession>A0A0F4ZC03</accession>
<dbReference type="PROSITE" id="PS50250">
    <property type="entry name" value="PCI"/>
    <property type="match status" value="1"/>
</dbReference>
<dbReference type="Gene3D" id="1.25.40.570">
    <property type="match status" value="1"/>
</dbReference>
<feature type="domain" description="PCI" evidence="8">
    <location>
        <begin position="211"/>
        <end position="385"/>
    </location>
</feature>
<keyword evidence="4" id="KW-0963">Cytoplasm</keyword>
<evidence type="ECO:0000259" key="8">
    <source>
        <dbReference type="PROSITE" id="PS50250"/>
    </source>
</evidence>